<dbReference type="InParanoid" id="A0A672KDR7"/>
<keyword evidence="7" id="KW-1185">Reference proteome</keyword>
<dbReference type="Proteomes" id="UP000472262">
    <property type="component" value="Unassembled WGS sequence"/>
</dbReference>
<accession>A0A672KDR7</accession>
<dbReference type="Pfam" id="PF08686">
    <property type="entry name" value="PLAC"/>
    <property type="match status" value="1"/>
</dbReference>
<dbReference type="GO" id="GO:0004222">
    <property type="term" value="F:metalloendopeptidase activity"/>
    <property type="evidence" value="ECO:0007669"/>
    <property type="project" value="TreeGrafter"/>
</dbReference>
<keyword evidence="3" id="KW-0732">Signal</keyword>
<proteinExistence type="predicted"/>
<dbReference type="AlphaFoldDB" id="A0A672KDR7"/>
<dbReference type="PANTHER" id="PTHR13723:SF200">
    <property type="entry name" value="ADAM METALLOPEPTIDASE WITH THROMBOSPONDIN TYPE 1 MOTIF B, ISOFORM B"/>
    <property type="match status" value="1"/>
</dbReference>
<dbReference type="Ensembl" id="ENSSGRT00000008959.1">
    <property type="protein sequence ID" value="ENSSGRP00000008208.1"/>
    <property type="gene ID" value="ENSSGRG00000005590.1"/>
</dbReference>
<dbReference type="PROSITE" id="PS50900">
    <property type="entry name" value="PLAC"/>
    <property type="match status" value="1"/>
</dbReference>
<dbReference type="GO" id="GO:0031012">
    <property type="term" value="C:extracellular matrix"/>
    <property type="evidence" value="ECO:0007669"/>
    <property type="project" value="TreeGrafter"/>
</dbReference>
<reference evidence="6" key="2">
    <citation type="submission" date="2025-09" db="UniProtKB">
        <authorList>
            <consortium name="Ensembl"/>
        </authorList>
    </citation>
    <scope>IDENTIFICATION</scope>
</reference>
<evidence type="ECO:0000313" key="7">
    <source>
        <dbReference type="Proteomes" id="UP000472262"/>
    </source>
</evidence>
<evidence type="ECO:0000259" key="5">
    <source>
        <dbReference type="PROSITE" id="PS50900"/>
    </source>
</evidence>
<dbReference type="Pfam" id="PF19030">
    <property type="entry name" value="TSP1_ADAMTS"/>
    <property type="match status" value="2"/>
</dbReference>
<evidence type="ECO:0000313" key="6">
    <source>
        <dbReference type="Ensembl" id="ENSSGRP00000008208.1"/>
    </source>
</evidence>
<evidence type="ECO:0000256" key="4">
    <source>
        <dbReference type="ARBA" id="ARBA00022737"/>
    </source>
</evidence>
<dbReference type="Gene3D" id="2.20.100.10">
    <property type="entry name" value="Thrombospondin type-1 (TSP1) repeat"/>
    <property type="match status" value="2"/>
</dbReference>
<dbReference type="GO" id="GO:0030198">
    <property type="term" value="P:extracellular matrix organization"/>
    <property type="evidence" value="ECO:0007669"/>
    <property type="project" value="TreeGrafter"/>
</dbReference>
<keyword evidence="2" id="KW-0964">Secreted</keyword>
<keyword evidence="4" id="KW-0677">Repeat</keyword>
<dbReference type="PROSITE" id="PS50092">
    <property type="entry name" value="TSP1"/>
    <property type="match status" value="2"/>
</dbReference>
<reference evidence="6" key="1">
    <citation type="submission" date="2025-08" db="UniProtKB">
        <authorList>
            <consortium name="Ensembl"/>
        </authorList>
    </citation>
    <scope>IDENTIFICATION</scope>
</reference>
<dbReference type="InterPro" id="IPR050439">
    <property type="entry name" value="ADAMTS_ADAMTS-like"/>
</dbReference>
<evidence type="ECO:0000256" key="2">
    <source>
        <dbReference type="ARBA" id="ARBA00022525"/>
    </source>
</evidence>
<dbReference type="PANTHER" id="PTHR13723">
    <property type="entry name" value="ADAMTS A DISINTEGRIN AND METALLOPROTEASE WITH THROMBOSPONDIN MOTIFS PROTEASE"/>
    <property type="match status" value="1"/>
</dbReference>
<comment type="subcellular location">
    <subcellularLocation>
        <location evidence="1">Secreted</location>
    </subcellularLocation>
</comment>
<evidence type="ECO:0000256" key="3">
    <source>
        <dbReference type="ARBA" id="ARBA00022729"/>
    </source>
</evidence>
<organism evidence="6 7">
    <name type="scientific">Sinocyclocheilus grahami</name>
    <name type="common">Dianchi golden-line fish</name>
    <name type="synonym">Barbus grahami</name>
    <dbReference type="NCBI Taxonomy" id="75366"/>
    <lineage>
        <taxon>Eukaryota</taxon>
        <taxon>Metazoa</taxon>
        <taxon>Chordata</taxon>
        <taxon>Craniata</taxon>
        <taxon>Vertebrata</taxon>
        <taxon>Euteleostomi</taxon>
        <taxon>Actinopterygii</taxon>
        <taxon>Neopterygii</taxon>
        <taxon>Teleostei</taxon>
        <taxon>Ostariophysi</taxon>
        <taxon>Cypriniformes</taxon>
        <taxon>Cyprinidae</taxon>
        <taxon>Cyprininae</taxon>
        <taxon>Sinocyclocheilus</taxon>
    </lineage>
</organism>
<feature type="domain" description="PLAC" evidence="5">
    <location>
        <begin position="122"/>
        <end position="159"/>
    </location>
</feature>
<dbReference type="GO" id="GO:0005576">
    <property type="term" value="C:extracellular region"/>
    <property type="evidence" value="ECO:0007669"/>
    <property type="project" value="UniProtKB-SubCell"/>
</dbReference>
<dbReference type="OMA" id="DARRCEM"/>
<protein>
    <recommendedName>
        <fullName evidence="5">PLAC domain-containing protein</fullName>
    </recommendedName>
</protein>
<dbReference type="InterPro" id="IPR036383">
    <property type="entry name" value="TSP1_rpt_sf"/>
</dbReference>
<dbReference type="InterPro" id="IPR010909">
    <property type="entry name" value="PLAC"/>
</dbReference>
<sequence>MRFNMYVCVSQCSSECGNGTQSRGVVCVVQNSGQLEVTSEARCSHLPRPPSAQTCFLKSCGSQWYMTEWSSCSRSCDGGFRVREVHCLQDDLTTSHDCDPALEPCKLCGTQCRKQSNKQKHIDESCRDMYYNCVVVVQARLCVYSYYRTTCCASCSRVTQRDTLHRIR</sequence>
<dbReference type="SMART" id="SM00209">
    <property type="entry name" value="TSP1"/>
    <property type="match status" value="2"/>
</dbReference>
<evidence type="ECO:0000256" key="1">
    <source>
        <dbReference type="ARBA" id="ARBA00004613"/>
    </source>
</evidence>
<name>A0A672KDR7_SINGR</name>
<dbReference type="InterPro" id="IPR000884">
    <property type="entry name" value="TSP1_rpt"/>
</dbReference>
<dbReference type="SUPFAM" id="SSF82895">
    <property type="entry name" value="TSP-1 type 1 repeat"/>
    <property type="match status" value="2"/>
</dbReference>
<dbReference type="GO" id="GO:0006508">
    <property type="term" value="P:proteolysis"/>
    <property type="evidence" value="ECO:0007669"/>
    <property type="project" value="TreeGrafter"/>
</dbReference>